<dbReference type="AlphaFoldDB" id="A0A1H9EES2"/>
<dbReference type="OrthoDB" id="9808360at2"/>
<dbReference type="GO" id="GO:0003700">
    <property type="term" value="F:DNA-binding transcription factor activity"/>
    <property type="evidence" value="ECO:0007669"/>
    <property type="project" value="TreeGrafter"/>
</dbReference>
<dbReference type="NCBIfam" id="TIGR00738">
    <property type="entry name" value="rrf2_super"/>
    <property type="match status" value="1"/>
</dbReference>
<dbReference type="PANTHER" id="PTHR33221">
    <property type="entry name" value="WINGED HELIX-TURN-HELIX TRANSCRIPTIONAL REGULATOR, RRF2 FAMILY"/>
    <property type="match status" value="1"/>
</dbReference>
<organism evidence="1 2">
    <name type="scientific">Treponema bryantii</name>
    <dbReference type="NCBI Taxonomy" id="163"/>
    <lineage>
        <taxon>Bacteria</taxon>
        <taxon>Pseudomonadati</taxon>
        <taxon>Spirochaetota</taxon>
        <taxon>Spirochaetia</taxon>
        <taxon>Spirochaetales</taxon>
        <taxon>Treponemataceae</taxon>
        <taxon>Treponema</taxon>
    </lineage>
</organism>
<dbReference type="Gene3D" id="1.10.10.10">
    <property type="entry name" value="Winged helix-like DNA-binding domain superfamily/Winged helix DNA-binding domain"/>
    <property type="match status" value="1"/>
</dbReference>
<dbReference type="InterPro" id="IPR000944">
    <property type="entry name" value="Tscrpt_reg_Rrf2"/>
</dbReference>
<accession>A0A1H9EES2</accession>
<reference evidence="1 2" key="1">
    <citation type="submission" date="2016-10" db="EMBL/GenBank/DDBJ databases">
        <authorList>
            <person name="de Groot N.N."/>
        </authorList>
    </citation>
    <scope>NUCLEOTIDE SEQUENCE [LARGE SCALE GENOMIC DNA]</scope>
    <source>
        <strain evidence="1 2">B25</strain>
    </source>
</reference>
<proteinExistence type="predicted"/>
<dbReference type="EMBL" id="FOFU01000003">
    <property type="protein sequence ID" value="SEQ24220.1"/>
    <property type="molecule type" value="Genomic_DNA"/>
</dbReference>
<gene>
    <name evidence="1" type="ORF">SAMN04487977_103136</name>
</gene>
<dbReference type="SUPFAM" id="SSF46785">
    <property type="entry name" value="Winged helix' DNA-binding domain"/>
    <property type="match status" value="1"/>
</dbReference>
<dbReference type="eggNOG" id="COG1959">
    <property type="taxonomic scope" value="Bacteria"/>
</dbReference>
<dbReference type="PROSITE" id="PS51197">
    <property type="entry name" value="HTH_RRF2_2"/>
    <property type="match status" value="1"/>
</dbReference>
<sequence>MYKISTRGQYALLIMTELAEQPEGKFISLKLLSHRHNLSVKYLEQILIQLSKAGLVIGVRGSNGGYRLVKKTEDYTTGEILRALEGDLSPVGESHSNVISNVGNDDYWKDFEHVINDYVDSVTLNTLVEKNKADFGEMYYI</sequence>
<evidence type="ECO:0000313" key="1">
    <source>
        <dbReference type="EMBL" id="SEQ24220.1"/>
    </source>
</evidence>
<dbReference type="Pfam" id="PF02082">
    <property type="entry name" value="Rrf2"/>
    <property type="match status" value="1"/>
</dbReference>
<dbReference type="PANTHER" id="PTHR33221:SF9">
    <property type="entry name" value="RRF2 FAMILY PROTEIN"/>
    <property type="match status" value="1"/>
</dbReference>
<dbReference type="InterPro" id="IPR036388">
    <property type="entry name" value="WH-like_DNA-bd_sf"/>
</dbReference>
<dbReference type="GO" id="GO:0005829">
    <property type="term" value="C:cytosol"/>
    <property type="evidence" value="ECO:0007669"/>
    <property type="project" value="TreeGrafter"/>
</dbReference>
<dbReference type="RefSeq" id="WP_074642223.1">
    <property type="nucleotide sequence ID" value="NZ_AP025286.1"/>
</dbReference>
<name>A0A1H9EES2_9SPIR</name>
<dbReference type="InterPro" id="IPR036390">
    <property type="entry name" value="WH_DNA-bd_sf"/>
</dbReference>
<keyword evidence="2" id="KW-1185">Reference proteome</keyword>
<evidence type="ECO:0000313" key="2">
    <source>
        <dbReference type="Proteomes" id="UP000182360"/>
    </source>
</evidence>
<protein>
    <submittedName>
        <fullName evidence="1">Transcriptional regulator, BadM/Rrf2 family</fullName>
    </submittedName>
</protein>
<dbReference type="Proteomes" id="UP000182360">
    <property type="component" value="Unassembled WGS sequence"/>
</dbReference>